<proteinExistence type="predicted"/>
<protein>
    <submittedName>
        <fullName evidence="2">Uncharacterized protein</fullName>
    </submittedName>
</protein>
<evidence type="ECO:0000313" key="3">
    <source>
        <dbReference type="EMBL" id="CAB4212439.1"/>
    </source>
</evidence>
<organism evidence="2">
    <name type="scientific">uncultured Caudovirales phage</name>
    <dbReference type="NCBI Taxonomy" id="2100421"/>
    <lineage>
        <taxon>Viruses</taxon>
        <taxon>Duplodnaviria</taxon>
        <taxon>Heunggongvirae</taxon>
        <taxon>Uroviricota</taxon>
        <taxon>Caudoviricetes</taxon>
        <taxon>Peduoviridae</taxon>
        <taxon>Maltschvirus</taxon>
        <taxon>Maltschvirus maltsch</taxon>
    </lineage>
</organism>
<sequence length="115" mass="13163">METDKKDPVPCFSKKQDKRRGASSRKEPKLKIGNRLAGRLIKYGQFAVNALRGYDSVKIGWKRAVLDLLDIRSKHTPHGLELLKAERMAAKRDRKAIAIRKRIRKLQALLEKVSS</sequence>
<feature type="region of interest" description="Disordered" evidence="1">
    <location>
        <begin position="1"/>
        <end position="29"/>
    </location>
</feature>
<gene>
    <name evidence="2" type="ORF">UFOVP1325_19</name>
    <name evidence="3" type="ORF">UFOVP1435_11</name>
</gene>
<evidence type="ECO:0000256" key="1">
    <source>
        <dbReference type="SAM" id="MobiDB-lite"/>
    </source>
</evidence>
<evidence type="ECO:0000313" key="2">
    <source>
        <dbReference type="EMBL" id="CAB4198853.1"/>
    </source>
</evidence>
<dbReference type="EMBL" id="LR797386">
    <property type="protein sequence ID" value="CAB4212439.1"/>
    <property type="molecule type" value="Genomic_DNA"/>
</dbReference>
<accession>A0A6J5RNB3</accession>
<reference evidence="2" key="1">
    <citation type="submission" date="2020-05" db="EMBL/GenBank/DDBJ databases">
        <authorList>
            <person name="Chiriac C."/>
            <person name="Salcher M."/>
            <person name="Ghai R."/>
            <person name="Kavagutti S V."/>
        </authorList>
    </citation>
    <scope>NUCLEOTIDE SEQUENCE</scope>
</reference>
<dbReference type="EMBL" id="LR797274">
    <property type="protein sequence ID" value="CAB4198853.1"/>
    <property type="molecule type" value="Genomic_DNA"/>
</dbReference>
<name>A0A6J5RNB3_9CAUD</name>